<evidence type="ECO:0000256" key="4">
    <source>
        <dbReference type="ARBA" id="ARBA00022825"/>
    </source>
</evidence>
<keyword evidence="8" id="KW-1185">Reference proteome</keyword>
<dbReference type="SMART" id="SM00245">
    <property type="entry name" value="TSPc"/>
    <property type="match status" value="1"/>
</dbReference>
<proteinExistence type="inferred from homology"/>
<dbReference type="InterPro" id="IPR004447">
    <property type="entry name" value="Peptidase_S41A"/>
</dbReference>
<dbReference type="Pfam" id="PF17820">
    <property type="entry name" value="PDZ_6"/>
    <property type="match status" value="1"/>
</dbReference>
<dbReference type="Pfam" id="PF03572">
    <property type="entry name" value="Peptidase_S41"/>
    <property type="match status" value="1"/>
</dbReference>
<dbReference type="RefSeq" id="WP_338200878.1">
    <property type="nucleotide sequence ID" value="NZ_JAEKNR010000095.1"/>
</dbReference>
<keyword evidence="4 5" id="KW-0720">Serine protease</keyword>
<dbReference type="NCBIfam" id="TIGR00225">
    <property type="entry name" value="prc"/>
    <property type="match status" value="1"/>
</dbReference>
<gene>
    <name evidence="7" type="ORF">JF922_08585</name>
</gene>
<reference evidence="7" key="1">
    <citation type="submission" date="2020-10" db="EMBL/GenBank/DDBJ databases">
        <title>Ca. Dormibacterota MAGs.</title>
        <authorList>
            <person name="Montgomery K."/>
        </authorList>
    </citation>
    <scope>NUCLEOTIDE SEQUENCE [LARGE SCALE GENOMIC DNA]</scope>
    <source>
        <strain evidence="7">SC8812_S17_10</strain>
    </source>
</reference>
<dbReference type="InterPro" id="IPR029045">
    <property type="entry name" value="ClpP/crotonase-like_dom_sf"/>
</dbReference>
<evidence type="ECO:0000256" key="2">
    <source>
        <dbReference type="ARBA" id="ARBA00022670"/>
    </source>
</evidence>
<comment type="caution">
    <text evidence="7">The sequence shown here is derived from an EMBL/GenBank/DDBJ whole genome shotgun (WGS) entry which is preliminary data.</text>
</comment>
<evidence type="ECO:0000313" key="8">
    <source>
        <dbReference type="Proteomes" id="UP000612893"/>
    </source>
</evidence>
<dbReference type="SUPFAM" id="SSF50156">
    <property type="entry name" value="PDZ domain-like"/>
    <property type="match status" value="1"/>
</dbReference>
<dbReference type="CDD" id="cd06782">
    <property type="entry name" value="cpPDZ_CPP-like"/>
    <property type="match status" value="1"/>
</dbReference>
<organism evidence="7 8">
    <name type="scientific">Candidatus Nephthysia bennettiae</name>
    <dbReference type="NCBI Taxonomy" id="3127016"/>
    <lineage>
        <taxon>Bacteria</taxon>
        <taxon>Bacillati</taxon>
        <taxon>Candidatus Dormiibacterota</taxon>
        <taxon>Candidatus Dormibacteria</taxon>
        <taxon>Candidatus Dormibacterales</taxon>
        <taxon>Candidatus Dormibacteraceae</taxon>
        <taxon>Candidatus Nephthysia</taxon>
    </lineage>
</organism>
<dbReference type="PANTHER" id="PTHR32060">
    <property type="entry name" value="TAIL-SPECIFIC PROTEASE"/>
    <property type="match status" value="1"/>
</dbReference>
<dbReference type="SMART" id="SM00228">
    <property type="entry name" value="PDZ"/>
    <property type="match status" value="1"/>
</dbReference>
<evidence type="ECO:0000256" key="5">
    <source>
        <dbReference type="RuleBase" id="RU004404"/>
    </source>
</evidence>
<keyword evidence="3 5" id="KW-0378">Hydrolase</keyword>
<dbReference type="Gene3D" id="3.30.750.44">
    <property type="match status" value="1"/>
</dbReference>
<evidence type="ECO:0000256" key="1">
    <source>
        <dbReference type="ARBA" id="ARBA00009179"/>
    </source>
</evidence>
<dbReference type="InterPro" id="IPR055210">
    <property type="entry name" value="CtpA/B_N"/>
</dbReference>
<dbReference type="SUPFAM" id="SSF52096">
    <property type="entry name" value="ClpP/crotonase"/>
    <property type="match status" value="1"/>
</dbReference>
<evidence type="ECO:0000259" key="6">
    <source>
        <dbReference type="PROSITE" id="PS50106"/>
    </source>
</evidence>
<dbReference type="InterPro" id="IPR005151">
    <property type="entry name" value="Tail-specific_protease"/>
</dbReference>
<dbReference type="Pfam" id="PF22694">
    <property type="entry name" value="CtpB_N-like"/>
    <property type="match status" value="1"/>
</dbReference>
<keyword evidence="2 5" id="KW-0645">Protease</keyword>
<dbReference type="PANTHER" id="PTHR32060:SF30">
    <property type="entry name" value="CARBOXY-TERMINAL PROCESSING PROTEASE CTPA"/>
    <property type="match status" value="1"/>
</dbReference>
<evidence type="ECO:0000313" key="7">
    <source>
        <dbReference type="EMBL" id="MBJ7598127.1"/>
    </source>
</evidence>
<dbReference type="PROSITE" id="PS50106">
    <property type="entry name" value="PDZ"/>
    <property type="match status" value="1"/>
</dbReference>
<dbReference type="Gene3D" id="2.30.42.10">
    <property type="match status" value="1"/>
</dbReference>
<dbReference type="EMBL" id="JAEKNR010000095">
    <property type="protein sequence ID" value="MBJ7598127.1"/>
    <property type="molecule type" value="Genomic_DNA"/>
</dbReference>
<accession>A0A934K6B9</accession>
<feature type="domain" description="PDZ" evidence="6">
    <location>
        <begin position="112"/>
        <end position="194"/>
    </location>
</feature>
<evidence type="ECO:0000256" key="3">
    <source>
        <dbReference type="ARBA" id="ARBA00022801"/>
    </source>
</evidence>
<dbReference type="CDD" id="cd07560">
    <property type="entry name" value="Peptidase_S41_CPP"/>
    <property type="match status" value="1"/>
</dbReference>
<dbReference type="InterPro" id="IPR041489">
    <property type="entry name" value="PDZ_6"/>
</dbReference>
<protein>
    <submittedName>
        <fullName evidence="7">S41 family peptidase</fullName>
    </submittedName>
</protein>
<dbReference type="AlphaFoldDB" id="A0A934K6B9"/>
<dbReference type="InterPro" id="IPR001478">
    <property type="entry name" value="PDZ"/>
</dbReference>
<sequence length="403" mass="43486">MTSPRRWLFATVALVLLVVTFTGGVWVDQTFPEQIPLLQWGSGNRQALDQPAMDEALRVIQAHYYNRKLDYGKLSRGSIRGLVQSLGDPYTEYLDSDQVKSQQDFYAGRHAGMIGIYVNYRDDYPVVSGVLPNSPALKAGLQTDDVILKIDATDTHGLKSEQTSALIRGATGTNVTLHVRRGSQEIDAVVTRADFQSPSVESARIENDILYVRVYDFGDSTEREFDAQLASGLPGARGLVLDLRDDGGGFVSAATAVISRFVTSGEAFEEKGRDGGTNRTTVSGNHPAANVPLVVLVNGNSASASEIVAGSLQAHQRAKLVGTKTFGKGSVQVDYHLSDGGDLHLTVEHWFLPNGRSVDGVGLNPDVPVDLANRSAMFDVVQPARGHADDLQLNRALQVLATP</sequence>
<dbReference type="InterPro" id="IPR036034">
    <property type="entry name" value="PDZ_sf"/>
</dbReference>
<dbReference type="GO" id="GO:0006508">
    <property type="term" value="P:proteolysis"/>
    <property type="evidence" value="ECO:0007669"/>
    <property type="project" value="UniProtKB-KW"/>
</dbReference>
<comment type="similarity">
    <text evidence="1 5">Belongs to the peptidase S41A family.</text>
</comment>
<name>A0A934K6B9_9BACT</name>
<dbReference type="Proteomes" id="UP000612893">
    <property type="component" value="Unassembled WGS sequence"/>
</dbReference>
<dbReference type="GO" id="GO:0008236">
    <property type="term" value="F:serine-type peptidase activity"/>
    <property type="evidence" value="ECO:0007669"/>
    <property type="project" value="UniProtKB-KW"/>
</dbReference>
<dbReference type="Gene3D" id="3.90.226.10">
    <property type="entry name" value="2-enoyl-CoA Hydratase, Chain A, domain 1"/>
    <property type="match status" value="1"/>
</dbReference>